<gene>
    <name evidence="2" type="ORF">SAMN02745119_00816</name>
</gene>
<dbReference type="STRING" id="115783.SAMN02745119_00816"/>
<dbReference type="InterPro" id="IPR008023">
    <property type="entry name" value="DUF748"/>
</dbReference>
<sequence length="1094" mass="119544">MQIMPRPKFIKLLILLLILAGTFSLGLSILLPRLLDLNNYQTQLISLLQKQLNRQVRLGDSQFSWMFGPEFAFKDLYVQERNSTQEFLSANRITFRLALLPLLQKKIELREIVIDGARLTLSRDEQGTLNIDDLLKPSADSYDLRARGVRVRNGTLFWHDQATDETCTNLTISGINLSLDKLIRGRKCSFKLGATLEGSSPGTIQTSGSVKLPKTGELLHQSDVNAKIELNQLEYGRFWPYVGEYVPFPSPGGTLSLNLTLKGRWQNLQAKGLLKARNPVVNWPKIFHGNVAPKQLQLSVDMKWTPTLLDMSAVQLSVDGFDIKGVVKLSDLNGNDPLITVKAASESFDYTRVKSYIPFGIIADDTADFIEHKIRGGIFKLTTGTLNGRISQLARFGIGDNANTLYISGTADKASIQYGEKTPTFKQIKGTLEMKGRNFNLIGMSGSFGGSPFTLDGTITEYATEGVPSFYPFTMAITPKPAEVAWLAAHAGAELLHFEGNNTTMKLQGDGPSTAYRLAGEWLLSSAAYQYPALVKKPAGMANSLTFSAVLGKDATRFTSFSYLLSPLKLSGNGLLRYSGTVPNLSFAIETNQFQLDQHLPILTDWPQYQLKGGVQAHLGGAGDPRSISSMLFSGTVKLTAFSLKPHPKYAPVSDVSTQITFKGNSLETSHMAIRYGSTPLHIKGRIVSLKNPEAELFASSPELNPVDFGLPASEKPQKIRQFSTHLALRDGLLTIRNITGKLPKTIFSASGTIRTTGVPDANLRIAATYLDLEEVIPLIAPARTAQPGAQQKTATPFKLQAHLTAEAGNYRSSSFSKLSAFLKNEDGLLKLQGLSAGIFGGKISLNGQLARTEGQAPKWDLSFLLEQAKAGELLQILGIGKEVRGLTTVKGRLSANGDQLDEIKKTASGAITLKVERGTLKRFNSLSKVISILNVSQLLSFSLPDMARDGMPFNQITASIGIKNGILTTQDFFIDSNVMHVTTVGTIDIVKETLDMLIGVQPLQTVDRIVSRIPVVGWILSGGDGSLITTYFEAKGSWENPEVTAIPVKTMAKGTLDIFRRVFELPVRLFTDSGEVILGNQKERPKAGEVQNQ</sequence>
<proteinExistence type="predicted"/>
<dbReference type="Pfam" id="PF05359">
    <property type="entry name" value="DUF748"/>
    <property type="match status" value="1"/>
</dbReference>
<dbReference type="GO" id="GO:0005886">
    <property type="term" value="C:plasma membrane"/>
    <property type="evidence" value="ECO:0007669"/>
    <property type="project" value="TreeGrafter"/>
</dbReference>
<protein>
    <recommendedName>
        <fullName evidence="1">YhdP central domain-containing protein</fullName>
    </recommendedName>
</protein>
<dbReference type="GO" id="GO:0090313">
    <property type="term" value="P:regulation of protein targeting to membrane"/>
    <property type="evidence" value="ECO:0007669"/>
    <property type="project" value="TreeGrafter"/>
</dbReference>
<dbReference type="AlphaFoldDB" id="A0A1T4L7N9"/>
<dbReference type="Pfam" id="PF13116">
    <property type="entry name" value="YhdP"/>
    <property type="match status" value="1"/>
</dbReference>
<dbReference type="PANTHER" id="PTHR30441">
    <property type="entry name" value="DUF748 DOMAIN-CONTAINING PROTEIN"/>
    <property type="match status" value="1"/>
</dbReference>
<name>A0A1T4L7N9_9BACT</name>
<evidence type="ECO:0000313" key="2">
    <source>
        <dbReference type="EMBL" id="SJZ50732.1"/>
    </source>
</evidence>
<dbReference type="InterPro" id="IPR052894">
    <property type="entry name" value="AsmA-related"/>
</dbReference>
<accession>A0A1T4L7N9</accession>
<keyword evidence="3" id="KW-1185">Reference proteome</keyword>
<dbReference type="Proteomes" id="UP000190102">
    <property type="component" value="Unassembled WGS sequence"/>
</dbReference>
<evidence type="ECO:0000259" key="1">
    <source>
        <dbReference type="Pfam" id="PF13116"/>
    </source>
</evidence>
<evidence type="ECO:0000313" key="3">
    <source>
        <dbReference type="Proteomes" id="UP000190102"/>
    </source>
</evidence>
<dbReference type="EMBL" id="FUWR01000002">
    <property type="protein sequence ID" value="SJZ50732.1"/>
    <property type="molecule type" value="Genomic_DNA"/>
</dbReference>
<reference evidence="3" key="1">
    <citation type="submission" date="2017-02" db="EMBL/GenBank/DDBJ databases">
        <authorList>
            <person name="Varghese N."/>
            <person name="Submissions S."/>
        </authorList>
    </citation>
    <scope>NUCLEOTIDE SEQUENCE [LARGE SCALE GENOMIC DNA]</scope>
    <source>
        <strain evidence="3">ATCC BAA-34</strain>
    </source>
</reference>
<dbReference type="InterPro" id="IPR025263">
    <property type="entry name" value="YhdP_central"/>
</dbReference>
<dbReference type="OrthoDB" id="9758737at2"/>
<feature type="domain" description="YhdP central" evidence="1">
    <location>
        <begin position="762"/>
        <end position="1044"/>
    </location>
</feature>
<dbReference type="PANTHER" id="PTHR30441:SF4">
    <property type="entry name" value="PROTEIN ASMA"/>
    <property type="match status" value="1"/>
</dbReference>
<organism evidence="2 3">
    <name type="scientific">Trichlorobacter thiogenes</name>
    <dbReference type="NCBI Taxonomy" id="115783"/>
    <lineage>
        <taxon>Bacteria</taxon>
        <taxon>Pseudomonadati</taxon>
        <taxon>Thermodesulfobacteriota</taxon>
        <taxon>Desulfuromonadia</taxon>
        <taxon>Geobacterales</taxon>
        <taxon>Geobacteraceae</taxon>
        <taxon>Trichlorobacter</taxon>
    </lineage>
</organism>